<dbReference type="InterPro" id="IPR029045">
    <property type="entry name" value="ClpP/crotonase-like_dom_sf"/>
</dbReference>
<gene>
    <name evidence="4" type="ORF">SAMN04489798_5260</name>
</gene>
<dbReference type="Pfam" id="PF00378">
    <property type="entry name" value="ECH_1"/>
    <property type="match status" value="1"/>
</dbReference>
<dbReference type="PANTHER" id="PTHR43684">
    <property type="match status" value="1"/>
</dbReference>
<dbReference type="CDD" id="cd06558">
    <property type="entry name" value="crotonase-like"/>
    <property type="match status" value="1"/>
</dbReference>
<proteinExistence type="predicted"/>
<evidence type="ECO:0000256" key="3">
    <source>
        <dbReference type="ARBA" id="ARBA00023235"/>
    </source>
</evidence>
<dbReference type="SUPFAM" id="SSF52096">
    <property type="entry name" value="ClpP/crotonase"/>
    <property type="match status" value="1"/>
</dbReference>
<evidence type="ECO:0000256" key="2">
    <source>
        <dbReference type="ARBA" id="ARBA00023140"/>
    </source>
</evidence>
<organism evidence="4 5">
    <name type="scientific">Pseudomonas arsenicoxydans</name>
    <dbReference type="NCBI Taxonomy" id="702115"/>
    <lineage>
        <taxon>Bacteria</taxon>
        <taxon>Pseudomonadati</taxon>
        <taxon>Pseudomonadota</taxon>
        <taxon>Gammaproteobacteria</taxon>
        <taxon>Pseudomonadales</taxon>
        <taxon>Pseudomonadaceae</taxon>
        <taxon>Pseudomonas</taxon>
    </lineage>
</organism>
<dbReference type="AlphaFoldDB" id="A0A1H0RHU3"/>
<dbReference type="InterPro" id="IPR001753">
    <property type="entry name" value="Enoyl-CoA_hydra/iso"/>
</dbReference>
<reference evidence="4 5" key="1">
    <citation type="submission" date="2016-10" db="EMBL/GenBank/DDBJ databases">
        <authorList>
            <person name="de Groot N.N."/>
        </authorList>
    </citation>
    <scope>NUCLEOTIDE SEQUENCE [LARGE SCALE GENOMIC DNA]</scope>
    <source>
        <strain evidence="4 5">CECT 7543</strain>
    </source>
</reference>
<comment type="subcellular location">
    <subcellularLocation>
        <location evidence="1">Peroxisome</location>
    </subcellularLocation>
</comment>
<dbReference type="Gene3D" id="3.90.226.10">
    <property type="entry name" value="2-enoyl-CoA Hydratase, Chain A, domain 1"/>
    <property type="match status" value="1"/>
</dbReference>
<keyword evidence="2" id="KW-0576">Peroxisome</keyword>
<dbReference type="PANTHER" id="PTHR43684:SF1">
    <property type="entry name" value="ENOYL-COA DELTA ISOMERASE 2"/>
    <property type="match status" value="1"/>
</dbReference>
<evidence type="ECO:0000256" key="1">
    <source>
        <dbReference type="ARBA" id="ARBA00004275"/>
    </source>
</evidence>
<dbReference type="Proteomes" id="UP000198827">
    <property type="component" value="Chromosome I"/>
</dbReference>
<dbReference type="EMBL" id="LT629705">
    <property type="protein sequence ID" value="SDP28985.1"/>
    <property type="molecule type" value="Genomic_DNA"/>
</dbReference>
<keyword evidence="3" id="KW-0413">Isomerase</keyword>
<name>A0A1H0RHU3_9PSED</name>
<evidence type="ECO:0000313" key="4">
    <source>
        <dbReference type="EMBL" id="SDP28985.1"/>
    </source>
</evidence>
<dbReference type="GO" id="GO:0004165">
    <property type="term" value="F:delta(3)-delta(2)-enoyl-CoA isomerase activity"/>
    <property type="evidence" value="ECO:0007669"/>
    <property type="project" value="UniProtKB-ARBA"/>
</dbReference>
<accession>A0A1H0RHU3</accession>
<evidence type="ECO:0000313" key="5">
    <source>
        <dbReference type="Proteomes" id="UP000198827"/>
    </source>
</evidence>
<dbReference type="InterPro" id="IPR051053">
    <property type="entry name" value="ECH/Chromodomain_protein"/>
</dbReference>
<sequence length="293" mass="31997">MAKSSSFVDSFCHRSGMGRALRVPFAPFIQGKHMNDLIKQERNEGVLTLTFDRPDKLNALNNRMYTHLADLLLAADEDDQTGVIIVTGGASCFTSGNDLADFLQHPPTDLDSPAFRLMRVVIHLQKPLIAAVCGAAIGIGTTLLLHCDQVLVTRNAKLRMPFVNLGLCPEFGASLLLPRLLGHARAARLLLWGDSLDGAAAVACGLANELFDDGQQCLAAAQHMARRLLALPQESLRQTRQLLKQTTMPELQATIRQENLLFIKRLKSPEAQTALNAILNRSTDKKSLTGQPS</sequence>
<protein>
    <submittedName>
        <fullName evidence="4">Enoyl-CoA hydratase/carnithine racemase</fullName>
    </submittedName>
</protein>